<feature type="compositionally biased region" description="Polar residues" evidence="1">
    <location>
        <begin position="51"/>
        <end position="73"/>
    </location>
</feature>
<dbReference type="Proteomes" id="UP000184396">
    <property type="component" value="Unassembled WGS sequence"/>
</dbReference>
<organism evidence="2 3">
    <name type="scientific">Algibacter luteus</name>
    <dbReference type="NCBI Taxonomy" id="1178825"/>
    <lineage>
        <taxon>Bacteria</taxon>
        <taxon>Pseudomonadati</taxon>
        <taxon>Bacteroidota</taxon>
        <taxon>Flavobacteriia</taxon>
        <taxon>Flavobacteriales</taxon>
        <taxon>Flavobacteriaceae</taxon>
        <taxon>Algibacter</taxon>
    </lineage>
</organism>
<dbReference type="STRING" id="1178825.SAMN05216261_2937"/>
<protein>
    <recommendedName>
        <fullName evidence="4">Secreted protein</fullName>
    </recommendedName>
</protein>
<feature type="region of interest" description="Disordered" evidence="1">
    <location>
        <begin position="46"/>
        <end position="73"/>
    </location>
</feature>
<dbReference type="RefSeq" id="WP_019388568.1">
    <property type="nucleotide sequence ID" value="NZ_ALIH01000015.1"/>
</dbReference>
<dbReference type="eggNOG" id="ENOG5032TAN">
    <property type="taxonomic scope" value="Bacteria"/>
</dbReference>
<keyword evidence="3" id="KW-1185">Reference proteome</keyword>
<reference evidence="2 3" key="1">
    <citation type="submission" date="2016-11" db="EMBL/GenBank/DDBJ databases">
        <authorList>
            <person name="Jaros S."/>
            <person name="Januszkiewicz K."/>
            <person name="Wedrychowicz H."/>
        </authorList>
    </citation>
    <scope>NUCLEOTIDE SEQUENCE [LARGE SCALE GENOMIC DNA]</scope>
    <source>
        <strain evidence="2 3">CGMCC 1.12213</strain>
    </source>
</reference>
<gene>
    <name evidence="2" type="ORF">SAMN05216261_2937</name>
</gene>
<evidence type="ECO:0000313" key="3">
    <source>
        <dbReference type="Proteomes" id="UP000184396"/>
    </source>
</evidence>
<evidence type="ECO:0000313" key="2">
    <source>
        <dbReference type="EMBL" id="SHJ14585.1"/>
    </source>
</evidence>
<dbReference type="OrthoDB" id="1148517at2"/>
<dbReference type="AlphaFoldDB" id="A0A1M6GXK2"/>
<sequence>MNNRLNILPLMKPYVLCLVMLFFSIAVQAQIDSRKKSIAIPAIEAEKDSTDASPLTPSKPIENNTTLGMNNPKVSPTLDMPKKEFSMFPKEEFGNPGELYSKNLKKIENEVKPEGHGLYAGLNEDANWGDYRTDSDFIEIYYRDWGAEDADVIGILIDGDFYKPRVLLTSGFQGFKLKLNKGVNKIQFLAINEGFSIPNTAEYKIIDDKRNLITGKIWPLSAGVKVTIRIIKE</sequence>
<dbReference type="EMBL" id="FQYK01000010">
    <property type="protein sequence ID" value="SHJ14585.1"/>
    <property type="molecule type" value="Genomic_DNA"/>
</dbReference>
<proteinExistence type="predicted"/>
<accession>A0A1M6GXK2</accession>
<name>A0A1M6GXK2_9FLAO</name>
<evidence type="ECO:0000256" key="1">
    <source>
        <dbReference type="SAM" id="MobiDB-lite"/>
    </source>
</evidence>
<evidence type="ECO:0008006" key="4">
    <source>
        <dbReference type="Google" id="ProtNLM"/>
    </source>
</evidence>